<protein>
    <submittedName>
        <fullName evidence="2">Uncharacterized protein</fullName>
    </submittedName>
</protein>
<dbReference type="EMBL" id="CAUYUJ010015204">
    <property type="protein sequence ID" value="CAK0851049.1"/>
    <property type="molecule type" value="Genomic_DNA"/>
</dbReference>
<evidence type="ECO:0000256" key="1">
    <source>
        <dbReference type="SAM" id="MobiDB-lite"/>
    </source>
</evidence>
<accession>A0ABN9TZ35</accession>
<feature type="region of interest" description="Disordered" evidence="1">
    <location>
        <begin position="96"/>
        <end position="184"/>
    </location>
</feature>
<dbReference type="Proteomes" id="UP001189429">
    <property type="component" value="Unassembled WGS sequence"/>
</dbReference>
<feature type="compositionally biased region" description="Basic and acidic residues" evidence="1">
    <location>
        <begin position="155"/>
        <end position="164"/>
    </location>
</feature>
<feature type="compositionally biased region" description="Low complexity" evidence="1">
    <location>
        <begin position="51"/>
        <end position="73"/>
    </location>
</feature>
<proteinExistence type="predicted"/>
<evidence type="ECO:0000313" key="3">
    <source>
        <dbReference type="Proteomes" id="UP001189429"/>
    </source>
</evidence>
<feature type="region of interest" description="Disordered" evidence="1">
    <location>
        <begin position="47"/>
        <end position="75"/>
    </location>
</feature>
<evidence type="ECO:0000313" key="2">
    <source>
        <dbReference type="EMBL" id="CAK0851049.1"/>
    </source>
</evidence>
<name>A0ABN9TZ35_9DINO</name>
<sequence length="235" mass="25214">MEPPPGNWSEVETYHLLRRPLPVTPAPVAMKMEADGQLVKRLRRWDHQREAAGAPAAGKHLLPAPLPAPAASATSNPKQATALFSAPMMKEKFEGACAGPPASPAVPEASSVLLPEPPSAPRAPTKVIVIPAPPAPPSAEGSRRPRKRKHKKKAGKDARSEEAKLGLQEWPQPPPPPARIDGNPLGKVIELMDSLTAKLTADGEAEDKAFREYVEWCDDTSKGQQNELKTATAKK</sequence>
<feature type="non-terminal residue" evidence="2">
    <location>
        <position position="235"/>
    </location>
</feature>
<feature type="compositionally biased region" description="Basic residues" evidence="1">
    <location>
        <begin position="144"/>
        <end position="154"/>
    </location>
</feature>
<gene>
    <name evidence="2" type="ORF">PCOR1329_LOCUS43305</name>
</gene>
<organism evidence="2 3">
    <name type="scientific">Prorocentrum cordatum</name>
    <dbReference type="NCBI Taxonomy" id="2364126"/>
    <lineage>
        <taxon>Eukaryota</taxon>
        <taxon>Sar</taxon>
        <taxon>Alveolata</taxon>
        <taxon>Dinophyceae</taxon>
        <taxon>Prorocentrales</taxon>
        <taxon>Prorocentraceae</taxon>
        <taxon>Prorocentrum</taxon>
    </lineage>
</organism>
<comment type="caution">
    <text evidence="2">The sequence shown here is derived from an EMBL/GenBank/DDBJ whole genome shotgun (WGS) entry which is preliminary data.</text>
</comment>
<reference evidence="2" key="1">
    <citation type="submission" date="2023-10" db="EMBL/GenBank/DDBJ databases">
        <authorList>
            <person name="Chen Y."/>
            <person name="Shah S."/>
            <person name="Dougan E. K."/>
            <person name="Thang M."/>
            <person name="Chan C."/>
        </authorList>
    </citation>
    <scope>NUCLEOTIDE SEQUENCE [LARGE SCALE GENOMIC DNA]</scope>
</reference>
<keyword evidence="3" id="KW-1185">Reference proteome</keyword>